<name>A0A3B5MKA5_9TELE</name>
<feature type="compositionally biased region" description="Basic and acidic residues" evidence="2">
    <location>
        <begin position="240"/>
        <end position="265"/>
    </location>
</feature>
<feature type="region of interest" description="Disordered" evidence="2">
    <location>
        <begin position="144"/>
        <end position="202"/>
    </location>
</feature>
<feature type="compositionally biased region" description="Polar residues" evidence="2">
    <location>
        <begin position="157"/>
        <end position="167"/>
    </location>
</feature>
<dbReference type="Proteomes" id="UP000261380">
    <property type="component" value="Unplaced"/>
</dbReference>
<dbReference type="Ensembl" id="ENSXCOT00000020196.1">
    <property type="protein sequence ID" value="ENSXCOP00000019949.1"/>
    <property type="gene ID" value="ENSXCOG00000014979.1"/>
</dbReference>
<keyword evidence="3" id="KW-1133">Transmembrane helix</keyword>
<proteinExistence type="predicted"/>
<dbReference type="GO" id="GO:0005737">
    <property type="term" value="C:cytoplasm"/>
    <property type="evidence" value="ECO:0007669"/>
    <property type="project" value="TreeGrafter"/>
</dbReference>
<evidence type="ECO:0000256" key="2">
    <source>
        <dbReference type="SAM" id="MobiDB-lite"/>
    </source>
</evidence>
<keyword evidence="3" id="KW-0472">Membrane</keyword>
<evidence type="ECO:0000313" key="5">
    <source>
        <dbReference type="Proteomes" id="UP000261380"/>
    </source>
</evidence>
<reference evidence="4" key="1">
    <citation type="submission" date="2025-08" db="UniProtKB">
        <authorList>
            <consortium name="Ensembl"/>
        </authorList>
    </citation>
    <scope>IDENTIFICATION</scope>
</reference>
<feature type="region of interest" description="Disordered" evidence="2">
    <location>
        <begin position="230"/>
        <end position="268"/>
    </location>
</feature>
<sequence>MALRFDGTTVDLTLFLCLVVIATGFLGATAPHSLPASATLNTVLNSLNSALSPLQTPSPSTPTPLLKKPFFPQMFFELVLHPAAQALLMSGVQGYTLSTPSPPPGLAPIDKQPNGVPECTLNGHVKHPGYGSLATASLTETVLSPTPCDSAHEASGHSPSEPLSSKSNPDEGSDTFVEVGMPRSPSHSANGSELKQMLASCKTSPGKRQAVEFLQGTKNSYLHSDCLLSDAESSSSDGPVADKRAPGSERAAERAAQQNERERIRLAPQTSFANMQAFDYEQKKLLATKAMLKKPVVTEVRTPTNTWSGLGFSKSMPAETIKELRRANHVPYKPSMSTTYEGSPLSLSRSGSREGVGNGSDSDNWRERNGNGLPNHTEFPSAVSSPKRKQNKSGQRAVLGGGPARYILLYIVYIITPCSLIPGFHLMLTGA</sequence>
<feature type="region of interest" description="Disordered" evidence="2">
    <location>
        <begin position="326"/>
        <end position="397"/>
    </location>
</feature>
<keyword evidence="3" id="KW-0812">Transmembrane</keyword>
<accession>A0A3B5MKA5</accession>
<evidence type="ECO:0000313" key="4">
    <source>
        <dbReference type="Ensembl" id="ENSXCOP00000019949.1"/>
    </source>
</evidence>
<keyword evidence="5" id="KW-1185">Reference proteome</keyword>
<dbReference type="STRING" id="32473.ENSXCOP00000019949"/>
<keyword evidence="1" id="KW-0677">Repeat</keyword>
<evidence type="ECO:0008006" key="6">
    <source>
        <dbReference type="Google" id="ProtNLM"/>
    </source>
</evidence>
<protein>
    <recommendedName>
        <fullName evidence="6">BicC family RNA binding protein 1a</fullName>
    </recommendedName>
</protein>
<dbReference type="AlphaFoldDB" id="A0A3B5MKA5"/>
<feature type="transmembrane region" description="Helical" evidence="3">
    <location>
        <begin position="407"/>
        <end position="428"/>
    </location>
</feature>
<evidence type="ECO:0000256" key="3">
    <source>
        <dbReference type="SAM" id="Phobius"/>
    </source>
</evidence>
<dbReference type="GeneTree" id="ENSGT00940000156276"/>
<dbReference type="PANTHER" id="PTHR10627:SF78">
    <property type="entry name" value="PROTEIN BICAUDAL C HOMOLOG 1"/>
    <property type="match status" value="1"/>
</dbReference>
<feature type="compositionally biased region" description="Low complexity" evidence="2">
    <location>
        <begin position="341"/>
        <end position="350"/>
    </location>
</feature>
<reference evidence="4" key="2">
    <citation type="submission" date="2025-09" db="UniProtKB">
        <authorList>
            <consortium name="Ensembl"/>
        </authorList>
    </citation>
    <scope>IDENTIFICATION</scope>
</reference>
<evidence type="ECO:0000256" key="1">
    <source>
        <dbReference type="ARBA" id="ARBA00022737"/>
    </source>
</evidence>
<organism evidence="4 5">
    <name type="scientific">Xiphophorus couchianus</name>
    <name type="common">Monterrey platyfish</name>
    <dbReference type="NCBI Taxonomy" id="32473"/>
    <lineage>
        <taxon>Eukaryota</taxon>
        <taxon>Metazoa</taxon>
        <taxon>Chordata</taxon>
        <taxon>Craniata</taxon>
        <taxon>Vertebrata</taxon>
        <taxon>Euteleostomi</taxon>
        <taxon>Actinopterygii</taxon>
        <taxon>Neopterygii</taxon>
        <taxon>Teleostei</taxon>
        <taxon>Neoteleostei</taxon>
        <taxon>Acanthomorphata</taxon>
        <taxon>Ovalentaria</taxon>
        <taxon>Atherinomorphae</taxon>
        <taxon>Cyprinodontiformes</taxon>
        <taxon>Poeciliidae</taxon>
        <taxon>Poeciliinae</taxon>
        <taxon>Xiphophorus</taxon>
    </lineage>
</organism>
<dbReference type="PANTHER" id="PTHR10627">
    <property type="entry name" value="SCP160"/>
    <property type="match status" value="1"/>
</dbReference>